<dbReference type="Proteomes" id="UP000773064">
    <property type="component" value="Unassembled WGS sequence"/>
</dbReference>
<gene>
    <name evidence="2" type="ORF">JS528_05185</name>
</gene>
<organism evidence="2 3">
    <name type="scientific">Bifidobacterium santillanense</name>
    <dbReference type="NCBI Taxonomy" id="2809028"/>
    <lineage>
        <taxon>Bacteria</taxon>
        <taxon>Bacillati</taxon>
        <taxon>Actinomycetota</taxon>
        <taxon>Actinomycetes</taxon>
        <taxon>Bifidobacteriales</taxon>
        <taxon>Bifidobacteriaceae</taxon>
        <taxon>Bifidobacterium</taxon>
    </lineage>
</organism>
<keyword evidence="1" id="KW-0732">Signal</keyword>
<evidence type="ECO:0000256" key="1">
    <source>
        <dbReference type="SAM" id="SignalP"/>
    </source>
</evidence>
<comment type="caution">
    <text evidence="2">The sequence shown here is derived from an EMBL/GenBank/DDBJ whole genome shotgun (WGS) entry which is preliminary data.</text>
</comment>
<keyword evidence="3" id="KW-1185">Reference proteome</keyword>
<sequence length="217" mass="24238">MSRRFVIAALILCFSFFSVSGCGYTVSSEQKNAGNSSNEISTSDGTSFRGIYASQFRKAYDGTKSDLVKKILKDGGITKAEISEFETTYAQCLASKGLKLTNHLDASSEVHTSMIDNNMSADEANNAREYCDTTTGYDNLMPLYQQISTNPNNISADAFDGKIVDCLKKHNLVDKSMTVKDYKQLMNDDEEYAKLMEKMPDKQQQFHECEVNPMDLQ</sequence>
<evidence type="ECO:0000313" key="3">
    <source>
        <dbReference type="Proteomes" id="UP000773064"/>
    </source>
</evidence>
<evidence type="ECO:0000313" key="2">
    <source>
        <dbReference type="EMBL" id="MBT1172755.1"/>
    </source>
</evidence>
<dbReference type="EMBL" id="JAFEJS010000004">
    <property type="protein sequence ID" value="MBT1172755.1"/>
    <property type="molecule type" value="Genomic_DNA"/>
</dbReference>
<evidence type="ECO:0008006" key="4">
    <source>
        <dbReference type="Google" id="ProtNLM"/>
    </source>
</evidence>
<dbReference type="RefSeq" id="WP_214358032.1">
    <property type="nucleotide sequence ID" value="NZ_JAFEJS010000004.1"/>
</dbReference>
<protein>
    <recommendedName>
        <fullName evidence="4">Lipoprotein</fullName>
    </recommendedName>
</protein>
<accession>A0ABS5UP88</accession>
<dbReference type="PROSITE" id="PS51257">
    <property type="entry name" value="PROKAR_LIPOPROTEIN"/>
    <property type="match status" value="1"/>
</dbReference>
<name>A0ABS5UP88_9BIFI</name>
<reference evidence="2 3" key="1">
    <citation type="journal article" date="2021" name="Environ. Microbiol.">
        <title>Genetic insights into the dark matter of the mammalian gut microbiota through targeted genome reconstruction.</title>
        <authorList>
            <person name="Lugli G.A."/>
            <person name="Alessandri G."/>
            <person name="Milani C."/>
            <person name="Viappiani A."/>
            <person name="Fontana F."/>
            <person name="Tarracchini C."/>
            <person name="Mancabelli L."/>
            <person name="Argentini C."/>
            <person name="Ruiz L."/>
            <person name="Margolles A."/>
            <person name="van Sinderen D."/>
            <person name="Turroni F."/>
            <person name="Ventura M."/>
        </authorList>
    </citation>
    <scope>NUCLEOTIDE SEQUENCE [LARGE SCALE GENOMIC DNA]</scope>
    <source>
        <strain evidence="2 3">MA2</strain>
    </source>
</reference>
<proteinExistence type="predicted"/>
<feature type="chain" id="PRO_5045953914" description="Lipoprotein" evidence="1">
    <location>
        <begin position="21"/>
        <end position="217"/>
    </location>
</feature>
<feature type="signal peptide" evidence="1">
    <location>
        <begin position="1"/>
        <end position="20"/>
    </location>
</feature>